<sequence length="331" mass="35772">MSTLPYSKVGTPTIRPSYEAQFKSTPSIPALKRRLSIVAAQNQDPHSPQSPSSSSSLPASGYSTKLRIQSSLPRLESAIGQLVDGLGKFTATPQQAQDVIDADNDLSIALEELLEHQEAGKTIQKLKKISAELDRQLNQVLLSLSESRRELQSALRNVDDSDDSRVASPISANELLSYATKITKFTHPPPGYNPEVANEHANLPWPSEDGLRRGVLAMLAADAEKDETALRQASTVKTEPVKTEHTNQELHKGADGTSSQSPQRDPRQRRSSIVSYGERPVITNPSASSPQAQPVSPSATHAEHASSGNGGGALDLDLFDPDEEEDDEDDE</sequence>
<keyword evidence="5 8" id="KW-0804">Transcription</keyword>
<dbReference type="GeneID" id="30036300"/>
<feature type="region of interest" description="Disordered" evidence="9">
    <location>
        <begin position="226"/>
        <end position="331"/>
    </location>
</feature>
<dbReference type="Proteomes" id="UP000189580">
    <property type="component" value="Chromosome c"/>
</dbReference>
<evidence type="ECO:0000256" key="1">
    <source>
        <dbReference type="ARBA" id="ARBA00004123"/>
    </source>
</evidence>
<evidence type="ECO:0000256" key="3">
    <source>
        <dbReference type="ARBA" id="ARBA00020629"/>
    </source>
</evidence>
<evidence type="ECO:0000256" key="6">
    <source>
        <dbReference type="ARBA" id="ARBA00023242"/>
    </source>
</evidence>
<feature type="region of interest" description="Disordered" evidence="9">
    <location>
        <begin position="1"/>
        <end position="21"/>
    </location>
</feature>
<dbReference type="PANTHER" id="PTHR13208:SF2">
    <property type="entry name" value="MEDIATOR OF RNA POLYMERASE II TRANSCRIPTION SUBUNIT 4"/>
    <property type="match status" value="1"/>
</dbReference>
<gene>
    <name evidence="8 10" type="primary">MED4</name>
    <name evidence="10" type="ORF">AWJ20_4195</name>
</gene>
<evidence type="ECO:0000256" key="5">
    <source>
        <dbReference type="ARBA" id="ARBA00023163"/>
    </source>
</evidence>
<comment type="function">
    <text evidence="8">Component of the Mediator complex, a coactivator involved in the regulated transcription of nearly all RNA polymerase II-dependent genes. Mediator functions as a bridge to convey information from gene-specific regulatory proteins to the basal RNA polymerase II transcription machinery. Mediator is recruited to promoters by direct interactions with regulatory proteins and serves as a scaffold for the assembly of a functional preinitiation complex with RNA polymerase II and the general transcription factors.</text>
</comment>
<keyword evidence="4 8" id="KW-0805">Transcription regulation</keyword>
<keyword evidence="6 8" id="KW-0539">Nucleus</keyword>
<evidence type="ECO:0000256" key="9">
    <source>
        <dbReference type="SAM" id="MobiDB-lite"/>
    </source>
</evidence>
<dbReference type="Pfam" id="PF10018">
    <property type="entry name" value="Med4"/>
    <property type="match status" value="1"/>
</dbReference>
<dbReference type="GO" id="GO:0016592">
    <property type="term" value="C:mediator complex"/>
    <property type="evidence" value="ECO:0007669"/>
    <property type="project" value="InterPro"/>
</dbReference>
<dbReference type="GO" id="GO:0003712">
    <property type="term" value="F:transcription coregulator activity"/>
    <property type="evidence" value="ECO:0007669"/>
    <property type="project" value="InterPro"/>
</dbReference>
<feature type="compositionally biased region" description="Low complexity" evidence="9">
    <location>
        <begin position="285"/>
        <end position="299"/>
    </location>
</feature>
<evidence type="ECO:0000256" key="4">
    <source>
        <dbReference type="ARBA" id="ARBA00023015"/>
    </source>
</evidence>
<dbReference type="GO" id="GO:0070847">
    <property type="term" value="C:core mediator complex"/>
    <property type="evidence" value="ECO:0007669"/>
    <property type="project" value="TreeGrafter"/>
</dbReference>
<keyword evidence="11" id="KW-1185">Reference proteome</keyword>
<feature type="compositionally biased region" description="Acidic residues" evidence="9">
    <location>
        <begin position="317"/>
        <end position="331"/>
    </location>
</feature>
<comment type="similarity">
    <text evidence="2 8">Belongs to the Mediator complex subunit 4 family.</text>
</comment>
<comment type="subunit">
    <text evidence="8">Component of the Mediator complex.</text>
</comment>
<name>A0A167C9B6_9ASCO</name>
<dbReference type="KEGG" id="slb:AWJ20_4195"/>
<feature type="compositionally biased region" description="Low complexity" evidence="9">
    <location>
        <begin position="45"/>
        <end position="62"/>
    </location>
</feature>
<evidence type="ECO:0000256" key="8">
    <source>
        <dbReference type="RuleBase" id="RU364141"/>
    </source>
</evidence>
<dbReference type="EMBL" id="CP014500">
    <property type="protein sequence ID" value="ANB11386.1"/>
    <property type="molecule type" value="Genomic_DNA"/>
</dbReference>
<evidence type="ECO:0000256" key="2">
    <source>
        <dbReference type="ARBA" id="ARBA00009626"/>
    </source>
</evidence>
<proteinExistence type="inferred from homology"/>
<dbReference type="InterPro" id="IPR019258">
    <property type="entry name" value="Mediator_Med4"/>
</dbReference>
<evidence type="ECO:0000256" key="7">
    <source>
        <dbReference type="ARBA" id="ARBA00031257"/>
    </source>
</evidence>
<dbReference type="PANTHER" id="PTHR13208">
    <property type="entry name" value="MEDIATOR OF RNA POLYMERASE II TRANSCRIPTION SUBUNIT 4"/>
    <property type="match status" value="1"/>
</dbReference>
<protein>
    <recommendedName>
        <fullName evidence="3 8">Mediator of RNA polymerase II transcription subunit 4</fullName>
    </recommendedName>
    <alternativeName>
        <fullName evidence="7 8">Mediator complex subunit 4</fullName>
    </alternativeName>
</protein>
<dbReference type="GO" id="GO:0006357">
    <property type="term" value="P:regulation of transcription by RNA polymerase II"/>
    <property type="evidence" value="ECO:0007669"/>
    <property type="project" value="InterPro"/>
</dbReference>
<evidence type="ECO:0000313" key="11">
    <source>
        <dbReference type="Proteomes" id="UP000189580"/>
    </source>
</evidence>
<comment type="subcellular location">
    <subcellularLocation>
        <location evidence="1 8">Nucleus</location>
    </subcellularLocation>
</comment>
<feature type="compositionally biased region" description="Basic and acidic residues" evidence="9">
    <location>
        <begin position="239"/>
        <end position="254"/>
    </location>
</feature>
<feature type="region of interest" description="Disordered" evidence="9">
    <location>
        <begin position="36"/>
        <end position="62"/>
    </location>
</feature>
<dbReference type="OrthoDB" id="1929813at2759"/>
<accession>A0A167C9B6</accession>
<dbReference type="AlphaFoldDB" id="A0A167C9B6"/>
<organism evidence="10 11">
    <name type="scientific">Sugiyamaella lignohabitans</name>
    <dbReference type="NCBI Taxonomy" id="796027"/>
    <lineage>
        <taxon>Eukaryota</taxon>
        <taxon>Fungi</taxon>
        <taxon>Dikarya</taxon>
        <taxon>Ascomycota</taxon>
        <taxon>Saccharomycotina</taxon>
        <taxon>Dipodascomycetes</taxon>
        <taxon>Dipodascales</taxon>
        <taxon>Trichomonascaceae</taxon>
        <taxon>Sugiyamaella</taxon>
    </lineage>
</organism>
<evidence type="ECO:0000313" key="10">
    <source>
        <dbReference type="EMBL" id="ANB11386.1"/>
    </source>
</evidence>
<keyword evidence="8" id="KW-0010">Activator</keyword>
<reference evidence="10 11" key="1">
    <citation type="submission" date="2016-02" db="EMBL/GenBank/DDBJ databases">
        <title>Complete genome sequence and transcriptome regulation of the pentose utilising yeast Sugiyamaella lignohabitans.</title>
        <authorList>
            <person name="Bellasio M."/>
            <person name="Peymann A."/>
            <person name="Valli M."/>
            <person name="Sipitzky M."/>
            <person name="Graf A."/>
            <person name="Sauer M."/>
            <person name="Marx H."/>
            <person name="Mattanovich D."/>
        </authorList>
    </citation>
    <scope>NUCLEOTIDE SEQUENCE [LARGE SCALE GENOMIC DNA]</scope>
    <source>
        <strain evidence="10 11">CBS 10342</strain>
    </source>
</reference>
<dbReference type="RefSeq" id="XP_018733863.1">
    <property type="nucleotide sequence ID" value="XM_018881255.1"/>
</dbReference>